<keyword evidence="4" id="KW-0378">Hydrolase</keyword>
<dbReference type="SUPFAM" id="SSF74650">
    <property type="entry name" value="Galactose mutarotase-like"/>
    <property type="match status" value="1"/>
</dbReference>
<organism evidence="4 5">
    <name type="scientific">Providencia stuartii (strain MRSN 2154)</name>
    <dbReference type="NCBI Taxonomy" id="1157951"/>
    <lineage>
        <taxon>Bacteria</taxon>
        <taxon>Pseudomonadati</taxon>
        <taxon>Pseudomonadota</taxon>
        <taxon>Gammaproteobacteria</taxon>
        <taxon>Enterobacterales</taxon>
        <taxon>Morganellaceae</taxon>
        <taxon>Providencia</taxon>
    </lineage>
</organism>
<dbReference type="EMBL" id="CP003488">
    <property type="protein sequence ID" value="AFH93010.1"/>
    <property type="molecule type" value="Genomic_DNA"/>
</dbReference>
<dbReference type="InterPro" id="IPR012341">
    <property type="entry name" value="6hp_glycosidase-like_sf"/>
</dbReference>
<accession>A0A140NK20</accession>
<evidence type="ECO:0000259" key="3">
    <source>
        <dbReference type="Pfam" id="PF03636"/>
    </source>
</evidence>
<dbReference type="Pfam" id="PF03633">
    <property type="entry name" value="Glyco_hydro_65C"/>
    <property type="match status" value="1"/>
</dbReference>
<feature type="domain" description="Glycoside hydrolase family 65 C-terminal" evidence="2">
    <location>
        <begin position="833"/>
        <end position="888"/>
    </location>
</feature>
<dbReference type="InterPro" id="IPR005194">
    <property type="entry name" value="Glyco_hydro_65_C"/>
</dbReference>
<dbReference type="Gene3D" id="1.50.10.10">
    <property type="match status" value="1"/>
</dbReference>
<dbReference type="InterPro" id="IPR011013">
    <property type="entry name" value="Gal_mutarotase_sf_dom"/>
</dbReference>
<dbReference type="PATRIC" id="fig|1157951.4.peg.1126"/>
<dbReference type="GeneID" id="93518207"/>
<dbReference type="PANTHER" id="PTHR11051">
    <property type="entry name" value="GLYCOSYL HYDROLASE-RELATED"/>
    <property type="match status" value="1"/>
</dbReference>
<dbReference type="InterPro" id="IPR037018">
    <property type="entry name" value="GH65_N"/>
</dbReference>
<dbReference type="InterPro" id="IPR005196">
    <property type="entry name" value="Glyco_hydro_65_N"/>
</dbReference>
<sequence length="907" mass="103825">MNYLYIAFTDISVSVEYNNNKYDYTFDTVNSTYHDWLNIAKKINSDFQLIDGGVIQWPVDDDGKKSYVIKTQDNKTIDVANLFTESLNKPFIIENIREVNQQDSLERKFIHREKELTWSIEYSGLTSGKDEYCQESLLTVANGYIGLRGTLPEMTASHDYYPATYIAGLYNQATSQVNDHQVVNEDFVNAPNGQFISLKIGDGDYIHPNNVTTLALTRHLDFKTGVLSSDWLIETTDGKQLNIRCFKFANMANMSHYCLHYQFIPLNFSGEMTLLTRLEGNTCNAGVERYRSLNQNHYSVLEGGAKQQNAYLLAQTHQSKIGIGLASSLCGDFFSPQDIICHFSDSVVEQSITFNAQKNTPYTVEKSVALTTSTAYPDNWQDVTKWELPAWQTQLAETKQAWQTLWDEADIAVSGDLMTQKLLRLHTYHLLSSASPFSNEKNKLDVSVTARGLHGEAYRGHIFWDEIFIFPFYIMHFPNTARQLLLYRYRRLEAARLAAKAAGFQGAMFPWQSGHDGTEQTQVLHLNPLSGQWDPDHSCRQRHVSLAIAYNVWLYWRNTLDNPFMEEYGLELLNDITLFWLSLCQWDEQDQRFHISGVMGPDEFHEKYADAQEGGLKDNVYTNLMVAWLFNEMTTLYRDKRFTDKLSEFGFSANTLDKLCQIKTQLAVTLNQDDVIEQFAGYFALDDLDWESYRQKYGNIYRMDRILRKENKSADDFKVAKQADTLMLFNNLDKTTVKSLIESLGYSLSESFAEKNLHYYLERTSHGSTLSRIVHAYLAEQIQLHDLSWQLYQDALYSDYNDIQGGTTAEGIHTGVMAATLNTTIMAYAGVDIRQDILNIAPSLPKQWQGLSFKLRHQCVLFHIRVTHNNITVMSDKACTISINNHLYSLVPNTPFSLNSNEGNANG</sequence>
<evidence type="ECO:0000313" key="4">
    <source>
        <dbReference type="EMBL" id="AFH93010.1"/>
    </source>
</evidence>
<dbReference type="KEGG" id="psi:S70_05675"/>
<name>A0A140NK20_PROSM</name>
<dbReference type="GO" id="GO:0030246">
    <property type="term" value="F:carbohydrate binding"/>
    <property type="evidence" value="ECO:0007669"/>
    <property type="project" value="InterPro"/>
</dbReference>
<feature type="domain" description="Glycoside hydrolase family 65 central catalytic" evidence="1">
    <location>
        <begin position="424"/>
        <end position="821"/>
    </location>
</feature>
<dbReference type="RefSeq" id="WP_014656635.1">
    <property type="nucleotide sequence ID" value="NC_017731.1"/>
</dbReference>
<dbReference type="GO" id="GO:0016757">
    <property type="term" value="F:glycosyltransferase activity"/>
    <property type="evidence" value="ECO:0007669"/>
    <property type="project" value="UniProtKB-ARBA"/>
</dbReference>
<dbReference type="SUPFAM" id="SSF48208">
    <property type="entry name" value="Six-hairpin glycosidases"/>
    <property type="match status" value="1"/>
</dbReference>
<evidence type="ECO:0000259" key="1">
    <source>
        <dbReference type="Pfam" id="PF03632"/>
    </source>
</evidence>
<evidence type="ECO:0000259" key="2">
    <source>
        <dbReference type="Pfam" id="PF03633"/>
    </source>
</evidence>
<reference evidence="5" key="2">
    <citation type="submission" date="2012-04" db="EMBL/GenBank/DDBJ databases">
        <title>Complete genome sequence of Providencia stuartii clinical isolate MRSN 2154.</title>
        <authorList>
            <person name="Clifford R.J."/>
            <person name="Hang J."/>
            <person name="Riley M.C."/>
            <person name="Onmus-Leone F."/>
            <person name="Kuschner R.A."/>
            <person name="Lesho E.P."/>
            <person name="Waterman P.E."/>
        </authorList>
    </citation>
    <scope>NUCLEOTIDE SEQUENCE [LARGE SCALE GENOMIC DNA]</scope>
    <source>
        <strain evidence="5">MRSN 2154</strain>
    </source>
</reference>
<proteinExistence type="predicted"/>
<dbReference type="Pfam" id="PF03632">
    <property type="entry name" value="Glyco_hydro_65m"/>
    <property type="match status" value="1"/>
</dbReference>
<dbReference type="InterPro" id="IPR008928">
    <property type="entry name" value="6-hairpin_glycosidase_sf"/>
</dbReference>
<reference evidence="4 5" key="1">
    <citation type="journal article" date="2012" name="J. Bacteriol.">
        <title>Complete Genome Sequence of Providencia stuartii Clinical Isolate MRSN 2154.</title>
        <authorList>
            <person name="Clifford R.J."/>
            <person name="Hang J."/>
            <person name="Riley M.C."/>
            <person name="Onmus-Leone F."/>
            <person name="Kuschner R.A."/>
            <person name="Lesho E.P."/>
            <person name="Waterman P.E."/>
        </authorList>
    </citation>
    <scope>NUCLEOTIDE SEQUENCE [LARGE SCALE GENOMIC DNA]</scope>
    <source>
        <strain evidence="4 5">MRSN 2154</strain>
    </source>
</reference>
<gene>
    <name evidence="4" type="ordered locus">S70_05675</name>
</gene>
<protein>
    <submittedName>
        <fullName evidence="4">Glycosyl hydrolase</fullName>
    </submittedName>
</protein>
<evidence type="ECO:0000313" key="5">
    <source>
        <dbReference type="Proteomes" id="UP000005012"/>
    </source>
</evidence>
<dbReference type="InterPro" id="IPR005195">
    <property type="entry name" value="Glyco_hydro_65_M"/>
</dbReference>
<dbReference type="OrthoDB" id="9816160at2"/>
<dbReference type="Gene3D" id="2.70.98.40">
    <property type="entry name" value="Glycoside hydrolase, family 65, N-terminal domain"/>
    <property type="match status" value="1"/>
</dbReference>
<dbReference type="GO" id="GO:0004553">
    <property type="term" value="F:hydrolase activity, hydrolyzing O-glycosyl compounds"/>
    <property type="evidence" value="ECO:0007669"/>
    <property type="project" value="TreeGrafter"/>
</dbReference>
<dbReference type="HOGENOM" id="CLU_006285_1_1_6"/>
<dbReference type="AlphaFoldDB" id="A0A140NK20"/>
<dbReference type="Gene3D" id="2.60.420.10">
    <property type="entry name" value="Maltose phosphorylase, domain 3"/>
    <property type="match status" value="1"/>
</dbReference>
<dbReference type="Pfam" id="PF03636">
    <property type="entry name" value="Glyco_hydro_65N"/>
    <property type="match status" value="1"/>
</dbReference>
<feature type="domain" description="Glycoside hydrolase family 65 N-terminal" evidence="3">
    <location>
        <begin position="129"/>
        <end position="373"/>
    </location>
</feature>
<dbReference type="PANTHER" id="PTHR11051:SF8">
    <property type="entry name" value="PROTEIN-GLUCOSYLGALACTOSYLHYDROXYLYSINE GLUCOSIDASE"/>
    <property type="match status" value="1"/>
</dbReference>
<dbReference type="GO" id="GO:0005975">
    <property type="term" value="P:carbohydrate metabolic process"/>
    <property type="evidence" value="ECO:0007669"/>
    <property type="project" value="InterPro"/>
</dbReference>
<dbReference type="Proteomes" id="UP000005012">
    <property type="component" value="Chromosome"/>
</dbReference>